<gene>
    <name evidence="1" type="ORF">ILEXP_LOCUS24319</name>
</gene>
<keyword evidence="2" id="KW-1185">Reference proteome</keyword>
<protein>
    <submittedName>
        <fullName evidence="1">Uncharacterized protein</fullName>
    </submittedName>
</protein>
<dbReference type="Proteomes" id="UP001642360">
    <property type="component" value="Unassembled WGS sequence"/>
</dbReference>
<reference evidence="1 2" key="1">
    <citation type="submission" date="2024-02" db="EMBL/GenBank/DDBJ databases">
        <authorList>
            <person name="Vignale AGUSTIN F."/>
            <person name="Sosa J E."/>
            <person name="Modenutti C."/>
        </authorList>
    </citation>
    <scope>NUCLEOTIDE SEQUENCE [LARGE SCALE GENOMIC DNA]</scope>
</reference>
<organism evidence="1 2">
    <name type="scientific">Ilex paraguariensis</name>
    <name type="common">yerba mate</name>
    <dbReference type="NCBI Taxonomy" id="185542"/>
    <lineage>
        <taxon>Eukaryota</taxon>
        <taxon>Viridiplantae</taxon>
        <taxon>Streptophyta</taxon>
        <taxon>Embryophyta</taxon>
        <taxon>Tracheophyta</taxon>
        <taxon>Spermatophyta</taxon>
        <taxon>Magnoliopsida</taxon>
        <taxon>eudicotyledons</taxon>
        <taxon>Gunneridae</taxon>
        <taxon>Pentapetalae</taxon>
        <taxon>asterids</taxon>
        <taxon>campanulids</taxon>
        <taxon>Aquifoliales</taxon>
        <taxon>Aquifoliaceae</taxon>
        <taxon>Ilex</taxon>
    </lineage>
</organism>
<dbReference type="EMBL" id="CAUOFW020002758">
    <property type="protein sequence ID" value="CAK9155904.1"/>
    <property type="molecule type" value="Genomic_DNA"/>
</dbReference>
<comment type="caution">
    <text evidence="1">The sequence shown here is derived from an EMBL/GenBank/DDBJ whole genome shotgun (WGS) entry which is preliminary data.</text>
</comment>
<sequence length="130" mass="14272">MPFQWYMTNPFCPSYGTCQVTSLYNMPAGSMPLMKQLSVAIIDSNPALMSGRSINKEDPQIQGDSSTLKMLALGIMLNNIDMNDRAKSENLDLYQRVAVCAKIPEIGYISSLAFIALCISGNNLKNDLLA</sequence>
<name>A0ABC8SL74_9AQUA</name>
<dbReference type="AlphaFoldDB" id="A0ABC8SL74"/>
<evidence type="ECO:0000313" key="1">
    <source>
        <dbReference type="EMBL" id="CAK9155904.1"/>
    </source>
</evidence>
<accession>A0ABC8SL74</accession>
<evidence type="ECO:0000313" key="2">
    <source>
        <dbReference type="Proteomes" id="UP001642360"/>
    </source>
</evidence>
<proteinExistence type="predicted"/>